<dbReference type="Proteomes" id="UP000260823">
    <property type="component" value="Unassembled WGS sequence"/>
</dbReference>
<evidence type="ECO:0000313" key="8">
    <source>
        <dbReference type="EMBL" id="RFZ85126.1"/>
    </source>
</evidence>
<evidence type="ECO:0000256" key="1">
    <source>
        <dbReference type="ARBA" id="ARBA00004167"/>
    </source>
</evidence>
<feature type="coiled-coil region" evidence="5">
    <location>
        <begin position="173"/>
        <end position="207"/>
    </location>
</feature>
<feature type="coiled-coil region" evidence="5">
    <location>
        <begin position="86"/>
        <end position="113"/>
    </location>
</feature>
<feature type="transmembrane region" description="Helical" evidence="6">
    <location>
        <begin position="12"/>
        <end position="36"/>
    </location>
</feature>
<name>A0A3E2NVT0_9SPHI</name>
<organism evidence="8 9">
    <name type="scientific">Mucilaginibacter terrenus</name>
    <dbReference type="NCBI Taxonomy" id="2482727"/>
    <lineage>
        <taxon>Bacteria</taxon>
        <taxon>Pseudomonadati</taxon>
        <taxon>Bacteroidota</taxon>
        <taxon>Sphingobacteriia</taxon>
        <taxon>Sphingobacteriales</taxon>
        <taxon>Sphingobacteriaceae</taxon>
        <taxon>Mucilaginibacter</taxon>
    </lineage>
</organism>
<dbReference type="Gene3D" id="2.40.50.100">
    <property type="match status" value="1"/>
</dbReference>
<evidence type="ECO:0000313" key="9">
    <source>
        <dbReference type="Proteomes" id="UP000260823"/>
    </source>
</evidence>
<dbReference type="Pfam" id="PF25917">
    <property type="entry name" value="BSH_RND"/>
    <property type="match status" value="1"/>
</dbReference>
<evidence type="ECO:0000256" key="5">
    <source>
        <dbReference type="SAM" id="Coils"/>
    </source>
</evidence>
<feature type="domain" description="Multidrug resistance protein MdtA-like barrel-sandwich hybrid" evidence="7">
    <location>
        <begin position="56"/>
        <end position="249"/>
    </location>
</feature>
<proteinExistence type="predicted"/>
<comment type="subcellular location">
    <subcellularLocation>
        <location evidence="1">Membrane</location>
        <topology evidence="1">Single-pass membrane protein</topology>
    </subcellularLocation>
</comment>
<keyword evidence="5" id="KW-0175">Coiled coil</keyword>
<protein>
    <submittedName>
        <fullName evidence="8">HlyD family secretion protein</fullName>
    </submittedName>
</protein>
<dbReference type="GO" id="GO:0055085">
    <property type="term" value="P:transmembrane transport"/>
    <property type="evidence" value="ECO:0007669"/>
    <property type="project" value="InterPro"/>
</dbReference>
<gene>
    <name evidence="8" type="ORF">DYU05_05865</name>
</gene>
<dbReference type="OrthoDB" id="9811754at2"/>
<dbReference type="SUPFAM" id="SSF111369">
    <property type="entry name" value="HlyD-like secretion proteins"/>
    <property type="match status" value="2"/>
</dbReference>
<dbReference type="Gene3D" id="1.10.287.470">
    <property type="entry name" value="Helix hairpin bin"/>
    <property type="match status" value="1"/>
</dbReference>
<reference evidence="8 9" key="1">
    <citation type="submission" date="2018-08" db="EMBL/GenBank/DDBJ databases">
        <title>Mucilaginibacter terrae sp. nov., isolated from manganese diggings.</title>
        <authorList>
            <person name="Huang Y."/>
            <person name="Zhou Z."/>
        </authorList>
    </citation>
    <scope>NUCLEOTIDE SEQUENCE [LARGE SCALE GENOMIC DNA]</scope>
    <source>
        <strain evidence="8 9">ZH6</strain>
    </source>
</reference>
<dbReference type="EMBL" id="QWDE01000001">
    <property type="protein sequence ID" value="RFZ85126.1"/>
    <property type="molecule type" value="Genomic_DNA"/>
</dbReference>
<dbReference type="InterPro" id="IPR058625">
    <property type="entry name" value="MdtA-like_BSH"/>
</dbReference>
<dbReference type="RefSeq" id="WP_117382027.1">
    <property type="nucleotide sequence ID" value="NZ_QWDE01000001.1"/>
</dbReference>
<dbReference type="GO" id="GO:0016020">
    <property type="term" value="C:membrane"/>
    <property type="evidence" value="ECO:0007669"/>
    <property type="project" value="UniProtKB-SubCell"/>
</dbReference>
<dbReference type="Gene3D" id="2.40.30.170">
    <property type="match status" value="1"/>
</dbReference>
<evidence type="ECO:0000256" key="2">
    <source>
        <dbReference type="ARBA" id="ARBA00022692"/>
    </source>
</evidence>
<dbReference type="PANTHER" id="PTHR30386">
    <property type="entry name" value="MEMBRANE FUSION SUBUNIT OF EMRAB-TOLC MULTIDRUG EFFLUX PUMP"/>
    <property type="match status" value="1"/>
</dbReference>
<evidence type="ECO:0000256" key="3">
    <source>
        <dbReference type="ARBA" id="ARBA00022989"/>
    </source>
</evidence>
<keyword evidence="3 6" id="KW-1133">Transmembrane helix</keyword>
<evidence type="ECO:0000259" key="7">
    <source>
        <dbReference type="Pfam" id="PF25917"/>
    </source>
</evidence>
<keyword evidence="4 6" id="KW-0472">Membrane</keyword>
<dbReference type="PANTHER" id="PTHR30386:SF26">
    <property type="entry name" value="TRANSPORT PROTEIN COMB"/>
    <property type="match status" value="1"/>
</dbReference>
<dbReference type="AlphaFoldDB" id="A0A3E2NVT0"/>
<evidence type="ECO:0000256" key="6">
    <source>
        <dbReference type="SAM" id="Phobius"/>
    </source>
</evidence>
<accession>A0A3E2NVT0</accession>
<sequence length="349" mass="38543">MDTIAKSKFHPGNIILGITALLVVLAAIFYFTGYFLREKHFLETNDAQVESYINPISARTGGYIKKVLFEEHQEVKAGDTLVILDNRENRQRLTEAEAAVEDSRAQLAVLEAGISSAQTATLVNKDQINGAKARLVLQQADIKRYKKLVKDEAVTGSDLESVQSRYDVSVSDYSAAENNLKTSYARIAELKSRRALLAADLKRKMAELELARLNLGYTTIIAPYTGRMGKKTILEGQQIQPGQPLVSIVNEKDKWVTANFKETQVYGMYIGQPVEIRVDAIDDKVYQGTIEAIAASTGAKFSLLPPDNATGNFVKIVQRIPIKIRFTSSDISPVKAGMNVMVSVKKKAI</sequence>
<dbReference type="InterPro" id="IPR050739">
    <property type="entry name" value="MFP"/>
</dbReference>
<evidence type="ECO:0000256" key="4">
    <source>
        <dbReference type="ARBA" id="ARBA00023136"/>
    </source>
</evidence>
<comment type="caution">
    <text evidence="8">The sequence shown here is derived from an EMBL/GenBank/DDBJ whole genome shotgun (WGS) entry which is preliminary data.</text>
</comment>
<keyword evidence="9" id="KW-1185">Reference proteome</keyword>
<keyword evidence="2 6" id="KW-0812">Transmembrane</keyword>